<dbReference type="InterPro" id="IPR050203">
    <property type="entry name" value="Trp-tRNA_synthetase"/>
</dbReference>
<keyword evidence="8" id="KW-0963">Cytoplasm</keyword>
<dbReference type="GO" id="GO:0005524">
    <property type="term" value="F:ATP binding"/>
    <property type="evidence" value="ECO:0007669"/>
    <property type="project" value="UniProtKB-UniRule"/>
</dbReference>
<dbReference type="KEGG" id="erl:AOC36_04385"/>
<evidence type="ECO:0000256" key="2">
    <source>
        <dbReference type="ARBA" id="ARBA00022598"/>
    </source>
</evidence>
<dbReference type="InterPro" id="IPR001412">
    <property type="entry name" value="aa-tRNA-synth_I_CS"/>
</dbReference>
<evidence type="ECO:0000256" key="6">
    <source>
        <dbReference type="ARBA" id="ARBA00023146"/>
    </source>
</evidence>
<evidence type="ECO:0000256" key="7">
    <source>
        <dbReference type="ARBA" id="ARBA00049929"/>
    </source>
</evidence>
<accession>A0A0X8GZD0</accession>
<evidence type="ECO:0000256" key="8">
    <source>
        <dbReference type="HAMAP-Rule" id="MF_00140"/>
    </source>
</evidence>
<evidence type="ECO:0000256" key="1">
    <source>
        <dbReference type="ARBA" id="ARBA00005594"/>
    </source>
</evidence>
<dbReference type="STRING" id="1514105.AOC36_04385"/>
<dbReference type="EC" id="6.1.1.2" evidence="8"/>
<dbReference type="InterPro" id="IPR002305">
    <property type="entry name" value="aa-tRNA-synth_Ic"/>
</dbReference>
<gene>
    <name evidence="8" type="primary">trpS</name>
    <name evidence="10" type="ORF">AOC36_04385</name>
</gene>
<dbReference type="Gene3D" id="1.10.240.10">
    <property type="entry name" value="Tyrosyl-Transfer RNA Synthetase"/>
    <property type="match status" value="1"/>
</dbReference>
<dbReference type="InterPro" id="IPR002306">
    <property type="entry name" value="Trp-tRNA-ligase"/>
</dbReference>
<dbReference type="InterPro" id="IPR024109">
    <property type="entry name" value="Trp-tRNA-ligase_bac-type"/>
</dbReference>
<dbReference type="Proteomes" id="UP000063781">
    <property type="component" value="Chromosome"/>
</dbReference>
<proteinExistence type="inferred from homology"/>
<keyword evidence="6 8" id="KW-0030">Aminoacyl-tRNA synthetase</keyword>
<dbReference type="PANTHER" id="PTHR43766:SF1">
    <property type="entry name" value="TRYPTOPHAN--TRNA LIGASE, MITOCHONDRIAL"/>
    <property type="match status" value="1"/>
</dbReference>
<protein>
    <recommendedName>
        <fullName evidence="8">Tryptophan--tRNA ligase</fullName>
        <ecNumber evidence="8">6.1.1.2</ecNumber>
    </recommendedName>
    <alternativeName>
        <fullName evidence="8">Tryptophanyl-tRNA synthetase</fullName>
        <shortName evidence="8">TrpRS</shortName>
    </alternativeName>
</protein>
<reference evidence="10 11" key="1">
    <citation type="submission" date="2015-10" db="EMBL/GenBank/DDBJ databases">
        <title>Erysipelothrix larvae sp. LV19 isolated from the larval gut of the rhinoceros beetle, Trypoxylus dichotomus.</title>
        <authorList>
            <person name="Lim S."/>
            <person name="Kim B.-C."/>
        </authorList>
    </citation>
    <scope>NUCLEOTIDE SEQUENCE [LARGE SCALE GENOMIC DNA]</scope>
    <source>
        <strain evidence="10 11">LV19</strain>
    </source>
</reference>
<keyword evidence="3 8" id="KW-0547">Nucleotide-binding</keyword>
<name>A0A0X8GZD0_9FIRM</name>
<dbReference type="Pfam" id="PF00579">
    <property type="entry name" value="tRNA-synt_1b"/>
    <property type="match status" value="1"/>
</dbReference>
<dbReference type="HAMAP" id="MF_00140_B">
    <property type="entry name" value="Trp_tRNA_synth_B"/>
    <property type="match status" value="1"/>
</dbReference>
<comment type="similarity">
    <text evidence="1 8 9">Belongs to the class-I aminoacyl-tRNA synthetase family.</text>
</comment>
<feature type="binding site" evidence="8">
    <location>
        <begin position="11"/>
        <end position="13"/>
    </location>
    <ligand>
        <name>ATP</name>
        <dbReference type="ChEBI" id="CHEBI:30616"/>
    </ligand>
</feature>
<organism evidence="10 11">
    <name type="scientific">Erysipelothrix larvae</name>
    <dbReference type="NCBI Taxonomy" id="1514105"/>
    <lineage>
        <taxon>Bacteria</taxon>
        <taxon>Bacillati</taxon>
        <taxon>Bacillota</taxon>
        <taxon>Erysipelotrichia</taxon>
        <taxon>Erysipelotrichales</taxon>
        <taxon>Erysipelotrichaceae</taxon>
        <taxon>Erysipelothrix</taxon>
    </lineage>
</organism>
<dbReference type="AlphaFoldDB" id="A0A0X8GZD0"/>
<dbReference type="PRINTS" id="PR01039">
    <property type="entry name" value="TRNASYNTHTRP"/>
</dbReference>
<keyword evidence="5 8" id="KW-0648">Protein biosynthesis</keyword>
<feature type="short sequence motif" description="'KMSKS' region" evidence="8">
    <location>
        <begin position="195"/>
        <end position="199"/>
    </location>
</feature>
<dbReference type="GO" id="GO:0004830">
    <property type="term" value="F:tryptophan-tRNA ligase activity"/>
    <property type="evidence" value="ECO:0007669"/>
    <property type="project" value="UniProtKB-UniRule"/>
</dbReference>
<evidence type="ECO:0000256" key="5">
    <source>
        <dbReference type="ARBA" id="ARBA00022917"/>
    </source>
</evidence>
<dbReference type="PANTHER" id="PTHR43766">
    <property type="entry name" value="TRYPTOPHAN--TRNA LIGASE, MITOCHONDRIAL"/>
    <property type="match status" value="1"/>
</dbReference>
<feature type="binding site" evidence="8">
    <location>
        <position position="134"/>
    </location>
    <ligand>
        <name>L-tryptophan</name>
        <dbReference type="ChEBI" id="CHEBI:57912"/>
    </ligand>
</feature>
<comment type="function">
    <text evidence="8">Catalyzes the attachment of tryptophan to tRNA(Trp).</text>
</comment>
<feature type="binding site" evidence="8">
    <location>
        <begin position="195"/>
        <end position="199"/>
    </location>
    <ligand>
        <name>ATP</name>
        <dbReference type="ChEBI" id="CHEBI:30616"/>
    </ligand>
</feature>
<dbReference type="GO" id="GO:0006436">
    <property type="term" value="P:tryptophanyl-tRNA aminoacylation"/>
    <property type="evidence" value="ECO:0007669"/>
    <property type="project" value="UniProtKB-UniRule"/>
</dbReference>
<dbReference type="OrthoDB" id="9801042at2"/>
<dbReference type="NCBIfam" id="TIGR00233">
    <property type="entry name" value="trpS"/>
    <property type="match status" value="1"/>
</dbReference>
<sequence>MTKMRMISGIKPTGKLHLGNYIGALRNFVAMQDEYEMIVFIANLHCITLPIDPEELKGYLKDQVLFYLACGLDPQKSTIFLQSDVMEHAQLGYILSCLTSMGELNRQTQFKDKKDSGQTLTAGFYTYPALMASDILIHKVDGVPVGEDQKQHVELARDLAQRFNQRFGGETLIVPEVVMPKVGKRIMSLQDPTKKMSKSDHFGEKGVIYLSDDLKTARKKIMSAVTDSDMLVKYDVENKPGVSNLLSIYAALKNVSIQDAEAEFEGCQYGTFKKAVADVVVSELEMIQNRYNEIKDSGIVEEVLAHGASKVRVQAQSTLKEVQQKMGLEWM</sequence>
<evidence type="ECO:0000256" key="9">
    <source>
        <dbReference type="RuleBase" id="RU363036"/>
    </source>
</evidence>
<dbReference type="RefSeq" id="WP_067631802.1">
    <property type="nucleotide sequence ID" value="NZ_CP013213.1"/>
</dbReference>
<comment type="subunit">
    <text evidence="8">Homodimer.</text>
</comment>
<dbReference type="CDD" id="cd00806">
    <property type="entry name" value="TrpRS_core"/>
    <property type="match status" value="1"/>
</dbReference>
<dbReference type="EMBL" id="CP013213">
    <property type="protein sequence ID" value="AMC93235.1"/>
    <property type="molecule type" value="Genomic_DNA"/>
</dbReference>
<evidence type="ECO:0000256" key="3">
    <source>
        <dbReference type="ARBA" id="ARBA00022741"/>
    </source>
</evidence>
<feature type="short sequence motif" description="'HIGH' region" evidence="8">
    <location>
        <begin position="12"/>
        <end position="20"/>
    </location>
</feature>
<comment type="subcellular location">
    <subcellularLocation>
        <location evidence="8">Cytoplasm</location>
    </subcellularLocation>
</comment>
<keyword evidence="4 8" id="KW-0067">ATP-binding</keyword>
<feature type="binding site" evidence="8">
    <location>
        <position position="186"/>
    </location>
    <ligand>
        <name>ATP</name>
        <dbReference type="ChEBI" id="CHEBI:30616"/>
    </ligand>
</feature>
<keyword evidence="2 8" id="KW-0436">Ligase</keyword>
<dbReference type="FunFam" id="1.10.240.10:FF:000002">
    <property type="entry name" value="Tryptophan--tRNA ligase"/>
    <property type="match status" value="1"/>
</dbReference>
<dbReference type="InterPro" id="IPR014729">
    <property type="entry name" value="Rossmann-like_a/b/a_fold"/>
</dbReference>
<keyword evidence="11" id="KW-1185">Reference proteome</keyword>
<comment type="catalytic activity">
    <reaction evidence="7 8">
        <text>tRNA(Trp) + L-tryptophan + ATP = L-tryptophyl-tRNA(Trp) + AMP + diphosphate + H(+)</text>
        <dbReference type="Rhea" id="RHEA:24080"/>
        <dbReference type="Rhea" id="RHEA-COMP:9671"/>
        <dbReference type="Rhea" id="RHEA-COMP:9705"/>
        <dbReference type="ChEBI" id="CHEBI:15378"/>
        <dbReference type="ChEBI" id="CHEBI:30616"/>
        <dbReference type="ChEBI" id="CHEBI:33019"/>
        <dbReference type="ChEBI" id="CHEBI:57912"/>
        <dbReference type="ChEBI" id="CHEBI:78442"/>
        <dbReference type="ChEBI" id="CHEBI:78535"/>
        <dbReference type="ChEBI" id="CHEBI:456215"/>
        <dbReference type="EC" id="6.1.1.2"/>
    </reaction>
</comment>
<evidence type="ECO:0000313" key="11">
    <source>
        <dbReference type="Proteomes" id="UP000063781"/>
    </source>
</evidence>
<dbReference type="PROSITE" id="PS00178">
    <property type="entry name" value="AA_TRNA_LIGASE_I"/>
    <property type="match status" value="1"/>
</dbReference>
<dbReference type="Gene3D" id="3.40.50.620">
    <property type="entry name" value="HUPs"/>
    <property type="match status" value="1"/>
</dbReference>
<feature type="binding site" evidence="8">
    <location>
        <begin position="19"/>
        <end position="20"/>
    </location>
    <ligand>
        <name>ATP</name>
        <dbReference type="ChEBI" id="CHEBI:30616"/>
    </ligand>
</feature>
<dbReference type="GO" id="GO:0005829">
    <property type="term" value="C:cytosol"/>
    <property type="evidence" value="ECO:0007669"/>
    <property type="project" value="TreeGrafter"/>
</dbReference>
<dbReference type="SUPFAM" id="SSF52374">
    <property type="entry name" value="Nucleotidylyl transferase"/>
    <property type="match status" value="1"/>
</dbReference>
<evidence type="ECO:0000256" key="4">
    <source>
        <dbReference type="ARBA" id="ARBA00022840"/>
    </source>
</evidence>
<feature type="binding site" evidence="8">
    <location>
        <begin position="146"/>
        <end position="148"/>
    </location>
    <ligand>
        <name>ATP</name>
        <dbReference type="ChEBI" id="CHEBI:30616"/>
    </ligand>
</feature>
<evidence type="ECO:0000313" key="10">
    <source>
        <dbReference type="EMBL" id="AMC93235.1"/>
    </source>
</evidence>